<dbReference type="SFLD" id="SFLDS00029">
    <property type="entry name" value="Radical_SAM"/>
    <property type="match status" value="1"/>
</dbReference>
<dbReference type="GO" id="GO:0051539">
    <property type="term" value="F:4 iron, 4 sulfur cluster binding"/>
    <property type="evidence" value="ECO:0007669"/>
    <property type="project" value="UniProtKB-KW"/>
</dbReference>
<sequence>MLRSRTERDRGEARERAAAMLIDTYGRVATDLRVSLTDRCNLRCAYCMPQAGLPWLPRPDLLTDDEAVRLVRIAVTHLGVEEVRFTGGEPLPRPGLVGIVERCAALAPRPRLSLTTNGIGPGRTAEALERAGLDRVKCLAGHTAPRRLRGPDPVGPPPRRASGPGRGSCRRAHPGEGRRRPEARSERRRSTRTTRLDHGERLRTPVHRADAARHPARPATRRHDHRRGNPGEPEHPLHALPSRTRHAVPRPPNAGSSTAARPGSASSPPSPAPSAAPATAPGSPPTARCAPACSPGRSPTCEGRCAPRRRTRRSRGCGSARCGGRRPVPASTSRPSSSPSGRCRPSAADAPGVERNDVHGQNQE</sequence>
<evidence type="ECO:0000256" key="1">
    <source>
        <dbReference type="ARBA" id="ARBA00001966"/>
    </source>
</evidence>
<dbReference type="InterPro" id="IPR050105">
    <property type="entry name" value="MoCo_biosynth_MoaA/MoaC"/>
</dbReference>
<reference evidence="10 11" key="1">
    <citation type="journal article" date="2013" name="Genome Announc.">
        <title>Draft Genome Sequence of Streptomyces viridochromogenes Strain Tu57, Producer of Avilamycin.</title>
        <authorList>
            <person name="Gruning B.A."/>
            <person name="Erxleben A."/>
            <person name="Hahnlein A."/>
            <person name="Gunther S."/>
        </authorList>
    </citation>
    <scope>NUCLEOTIDE SEQUENCE [LARGE SCALE GENOMIC DNA]</scope>
    <source>
        <strain evidence="10 11">Tue57</strain>
    </source>
</reference>
<name>L8P6I1_STRVR</name>
<evidence type="ECO:0000256" key="3">
    <source>
        <dbReference type="ARBA" id="ARBA00022691"/>
    </source>
</evidence>
<dbReference type="EMBL" id="AMLP01000258">
    <property type="protein sequence ID" value="ELS50932.1"/>
    <property type="molecule type" value="Genomic_DNA"/>
</dbReference>
<keyword evidence="5" id="KW-0408">Iron</keyword>
<dbReference type="InterPro" id="IPR058240">
    <property type="entry name" value="rSAM_sf"/>
</dbReference>
<dbReference type="InterPro" id="IPR007197">
    <property type="entry name" value="rSAM"/>
</dbReference>
<keyword evidence="4" id="KW-0479">Metal-binding</keyword>
<dbReference type="PROSITE" id="PS51918">
    <property type="entry name" value="RADICAL_SAM"/>
    <property type="match status" value="1"/>
</dbReference>
<gene>
    <name evidence="10" type="ORF">STVIR_8091</name>
</gene>
<evidence type="ECO:0000256" key="6">
    <source>
        <dbReference type="ARBA" id="ARBA00023014"/>
    </source>
</evidence>
<proteinExistence type="predicted"/>
<dbReference type="Gene3D" id="3.20.20.70">
    <property type="entry name" value="Aldolase class I"/>
    <property type="match status" value="1"/>
</dbReference>
<feature type="region of interest" description="Disordered" evidence="8">
    <location>
        <begin position="141"/>
        <end position="364"/>
    </location>
</feature>
<protein>
    <recommendedName>
        <fullName evidence="9">Radical SAM core domain-containing protein</fullName>
    </recommendedName>
</protein>
<comment type="caution">
    <text evidence="10">The sequence shown here is derived from an EMBL/GenBank/DDBJ whole genome shotgun (WGS) entry which is preliminary data.</text>
</comment>
<dbReference type="SFLD" id="SFLDG01067">
    <property type="entry name" value="SPASM/twitch_domain_containing"/>
    <property type="match status" value="1"/>
</dbReference>
<evidence type="ECO:0000313" key="10">
    <source>
        <dbReference type="EMBL" id="ELS50932.1"/>
    </source>
</evidence>
<feature type="domain" description="Radical SAM core" evidence="9">
    <location>
        <begin position="24"/>
        <end position="261"/>
    </location>
</feature>
<evidence type="ECO:0000313" key="11">
    <source>
        <dbReference type="Proteomes" id="UP000011205"/>
    </source>
</evidence>
<keyword evidence="2" id="KW-0004">4Fe-4S</keyword>
<feature type="compositionally biased region" description="Basic and acidic residues" evidence="8">
    <location>
        <begin position="173"/>
        <end position="185"/>
    </location>
</feature>
<feature type="compositionally biased region" description="Basic and acidic residues" evidence="8">
    <location>
        <begin position="227"/>
        <end position="237"/>
    </location>
</feature>
<keyword evidence="7" id="KW-0501">Molybdenum cofactor biosynthesis</keyword>
<dbReference type="InterPro" id="IPR000385">
    <property type="entry name" value="MoaA_NifB_PqqE_Fe-S-bd_CS"/>
</dbReference>
<feature type="compositionally biased region" description="Low complexity" evidence="8">
    <location>
        <begin position="275"/>
        <end position="288"/>
    </location>
</feature>
<keyword evidence="6" id="KW-0411">Iron-sulfur</keyword>
<feature type="compositionally biased region" description="Basic and acidic residues" evidence="8">
    <location>
        <begin position="194"/>
        <end position="213"/>
    </location>
</feature>
<dbReference type="GO" id="GO:0061798">
    <property type="term" value="F:GTP 3',8'-cyclase activity"/>
    <property type="evidence" value="ECO:0007669"/>
    <property type="project" value="TreeGrafter"/>
</dbReference>
<dbReference type="InterPro" id="IPR013785">
    <property type="entry name" value="Aldolase_TIM"/>
</dbReference>
<feature type="compositionally biased region" description="Basic residues" evidence="8">
    <location>
        <begin position="306"/>
        <end position="315"/>
    </location>
</feature>
<evidence type="ECO:0000256" key="2">
    <source>
        <dbReference type="ARBA" id="ARBA00022485"/>
    </source>
</evidence>
<comment type="cofactor">
    <cofactor evidence="1">
        <name>[4Fe-4S] cluster</name>
        <dbReference type="ChEBI" id="CHEBI:49883"/>
    </cofactor>
</comment>
<dbReference type="PANTHER" id="PTHR22960">
    <property type="entry name" value="MOLYBDOPTERIN COFACTOR SYNTHESIS PROTEIN A"/>
    <property type="match status" value="1"/>
</dbReference>
<feature type="compositionally biased region" description="Low complexity" evidence="8">
    <location>
        <begin position="254"/>
        <end position="267"/>
    </location>
</feature>
<dbReference type="PANTHER" id="PTHR22960:SF0">
    <property type="entry name" value="MOLYBDENUM COFACTOR BIOSYNTHESIS PROTEIN 1"/>
    <property type="match status" value="1"/>
</dbReference>
<keyword evidence="3" id="KW-0949">S-adenosyl-L-methionine</keyword>
<feature type="compositionally biased region" description="Basic residues" evidence="8">
    <location>
        <begin position="214"/>
        <end position="226"/>
    </location>
</feature>
<dbReference type="PROSITE" id="PS01305">
    <property type="entry name" value="MOAA_NIFB_PQQE"/>
    <property type="match status" value="1"/>
</dbReference>
<evidence type="ECO:0000259" key="9">
    <source>
        <dbReference type="PROSITE" id="PS51918"/>
    </source>
</evidence>
<dbReference type="GO" id="GO:0006777">
    <property type="term" value="P:Mo-molybdopterin cofactor biosynthetic process"/>
    <property type="evidence" value="ECO:0007669"/>
    <property type="project" value="UniProtKB-KW"/>
</dbReference>
<dbReference type="CDD" id="cd01335">
    <property type="entry name" value="Radical_SAM"/>
    <property type="match status" value="1"/>
</dbReference>
<accession>L8P6I1</accession>
<dbReference type="GO" id="GO:0046872">
    <property type="term" value="F:metal ion binding"/>
    <property type="evidence" value="ECO:0007669"/>
    <property type="project" value="UniProtKB-KW"/>
</dbReference>
<evidence type="ECO:0000256" key="4">
    <source>
        <dbReference type="ARBA" id="ARBA00022723"/>
    </source>
</evidence>
<dbReference type="AlphaFoldDB" id="L8P6I1"/>
<feature type="compositionally biased region" description="Low complexity" evidence="8">
    <location>
        <begin position="316"/>
        <end position="346"/>
    </location>
</feature>
<dbReference type="GO" id="GO:0061799">
    <property type="term" value="F:cyclic pyranopterin monophosphate synthase activity"/>
    <property type="evidence" value="ECO:0007669"/>
    <property type="project" value="TreeGrafter"/>
</dbReference>
<dbReference type="SUPFAM" id="SSF102114">
    <property type="entry name" value="Radical SAM enzymes"/>
    <property type="match status" value="1"/>
</dbReference>
<evidence type="ECO:0000256" key="5">
    <source>
        <dbReference type="ARBA" id="ARBA00023004"/>
    </source>
</evidence>
<organism evidence="10 11">
    <name type="scientific">Streptomyces viridochromogenes Tue57</name>
    <dbReference type="NCBI Taxonomy" id="1160705"/>
    <lineage>
        <taxon>Bacteria</taxon>
        <taxon>Bacillati</taxon>
        <taxon>Actinomycetota</taxon>
        <taxon>Actinomycetes</taxon>
        <taxon>Kitasatosporales</taxon>
        <taxon>Streptomycetaceae</taxon>
        <taxon>Streptomyces</taxon>
    </lineage>
</organism>
<dbReference type="Pfam" id="PF04055">
    <property type="entry name" value="Radical_SAM"/>
    <property type="match status" value="1"/>
</dbReference>
<evidence type="ECO:0000256" key="8">
    <source>
        <dbReference type="SAM" id="MobiDB-lite"/>
    </source>
</evidence>
<evidence type="ECO:0000256" key="7">
    <source>
        <dbReference type="ARBA" id="ARBA00023150"/>
    </source>
</evidence>
<dbReference type="Proteomes" id="UP000011205">
    <property type="component" value="Unassembled WGS sequence"/>
</dbReference>